<sequence length="86" mass="9497">MRFYSMDLPYSLLIDFAYIFRCFPASVPQPHFQDGGQSKGTLDLGVFYETVGGFGTGLCTRSMGEYPVVLVASPQVKKSHPSGPYH</sequence>
<gene>
    <name evidence="1" type="ORF">ERS852480_04552</name>
</gene>
<protein>
    <submittedName>
        <fullName evidence="1">Uncharacterized protein</fullName>
    </submittedName>
</protein>
<evidence type="ECO:0000313" key="2">
    <source>
        <dbReference type="Proteomes" id="UP000095512"/>
    </source>
</evidence>
<dbReference type="AlphaFoldDB" id="A0A174SM65"/>
<evidence type="ECO:0000313" key="1">
    <source>
        <dbReference type="EMBL" id="CUP97756.1"/>
    </source>
</evidence>
<dbReference type="Proteomes" id="UP000095512">
    <property type="component" value="Unassembled WGS sequence"/>
</dbReference>
<reference evidence="1 2" key="1">
    <citation type="submission" date="2015-09" db="EMBL/GenBank/DDBJ databases">
        <authorList>
            <consortium name="Pathogen Informatics"/>
        </authorList>
    </citation>
    <scope>NUCLEOTIDE SEQUENCE [LARGE SCALE GENOMIC DNA]</scope>
    <source>
        <strain evidence="1 2">2789STDY5834865</strain>
    </source>
</reference>
<organism evidence="1 2">
    <name type="scientific">Enterocloster clostridioformis</name>
    <dbReference type="NCBI Taxonomy" id="1531"/>
    <lineage>
        <taxon>Bacteria</taxon>
        <taxon>Bacillati</taxon>
        <taxon>Bacillota</taxon>
        <taxon>Clostridia</taxon>
        <taxon>Lachnospirales</taxon>
        <taxon>Lachnospiraceae</taxon>
        <taxon>Enterocloster</taxon>
    </lineage>
</organism>
<proteinExistence type="predicted"/>
<accession>A0A174SM65</accession>
<name>A0A174SM65_9FIRM</name>
<dbReference type="EMBL" id="CZAB01000068">
    <property type="protein sequence ID" value="CUP97756.1"/>
    <property type="molecule type" value="Genomic_DNA"/>
</dbReference>